<dbReference type="Gene3D" id="1.25.40.10">
    <property type="entry name" value="Tetratricopeptide repeat domain"/>
    <property type="match status" value="1"/>
</dbReference>
<sequence length="226" mass="25066">MSRREKTPTREARPARKPGAPIARVSAWLAATVAVAVLGVAFAFFWRGRGTRDGAAAGPSLPVEGLTATQMLDSVRTHFEAHQWDRALAWAHASNVAEPGDARLLLNEALAWHNYAQDATQRWPGRSATRTSLDRIEFEKHAFALLDSAEAVARTDEEWANVRRWRGTQYEVLGSPLDAVQAYEEALARSPGHRATIERFGWIQRLIVRPSDPKSVTAQDAAPRPR</sequence>
<keyword evidence="1" id="KW-0472">Membrane</keyword>
<reference evidence="2" key="1">
    <citation type="submission" date="2020-07" db="EMBL/GenBank/DDBJ databases">
        <title>Huge and variable diversity of episymbiotic CPR bacteria and DPANN archaea in groundwater ecosystems.</title>
        <authorList>
            <person name="He C.Y."/>
            <person name="Keren R."/>
            <person name="Whittaker M."/>
            <person name="Farag I.F."/>
            <person name="Doudna J."/>
            <person name="Cate J.H.D."/>
            <person name="Banfield J.F."/>
        </authorList>
    </citation>
    <scope>NUCLEOTIDE SEQUENCE</scope>
    <source>
        <strain evidence="2">NC_groundwater_1813_Pr3_B-0.1um_71_17</strain>
    </source>
</reference>
<accession>A0A933S9E5</accession>
<feature type="transmembrane region" description="Helical" evidence="1">
    <location>
        <begin position="21"/>
        <end position="46"/>
    </location>
</feature>
<evidence type="ECO:0008006" key="4">
    <source>
        <dbReference type="Google" id="ProtNLM"/>
    </source>
</evidence>
<evidence type="ECO:0000313" key="3">
    <source>
        <dbReference type="Proteomes" id="UP000696931"/>
    </source>
</evidence>
<protein>
    <recommendedName>
        <fullName evidence="4">Tetratricopeptide repeat protein</fullName>
    </recommendedName>
</protein>
<dbReference type="EMBL" id="JACRIW010000012">
    <property type="protein sequence ID" value="MBI5168124.1"/>
    <property type="molecule type" value="Genomic_DNA"/>
</dbReference>
<dbReference type="Proteomes" id="UP000696931">
    <property type="component" value="Unassembled WGS sequence"/>
</dbReference>
<gene>
    <name evidence="2" type="ORF">HZA61_01410</name>
</gene>
<dbReference type="AlphaFoldDB" id="A0A933S9E5"/>
<dbReference type="InterPro" id="IPR011990">
    <property type="entry name" value="TPR-like_helical_dom_sf"/>
</dbReference>
<evidence type="ECO:0000313" key="2">
    <source>
        <dbReference type="EMBL" id="MBI5168124.1"/>
    </source>
</evidence>
<dbReference type="SUPFAM" id="SSF48452">
    <property type="entry name" value="TPR-like"/>
    <property type="match status" value="1"/>
</dbReference>
<proteinExistence type="predicted"/>
<organism evidence="2 3">
    <name type="scientific">Eiseniibacteriota bacterium</name>
    <dbReference type="NCBI Taxonomy" id="2212470"/>
    <lineage>
        <taxon>Bacteria</taxon>
        <taxon>Candidatus Eiseniibacteriota</taxon>
    </lineage>
</organism>
<evidence type="ECO:0000256" key="1">
    <source>
        <dbReference type="SAM" id="Phobius"/>
    </source>
</evidence>
<name>A0A933S9E5_UNCEI</name>
<comment type="caution">
    <text evidence="2">The sequence shown here is derived from an EMBL/GenBank/DDBJ whole genome shotgun (WGS) entry which is preliminary data.</text>
</comment>
<keyword evidence="1" id="KW-0812">Transmembrane</keyword>
<keyword evidence="1" id="KW-1133">Transmembrane helix</keyword>